<organism evidence="12 13">
    <name type="scientific">Alosa alosa</name>
    <name type="common">allis shad</name>
    <dbReference type="NCBI Taxonomy" id="278164"/>
    <lineage>
        <taxon>Eukaryota</taxon>
        <taxon>Metazoa</taxon>
        <taxon>Chordata</taxon>
        <taxon>Craniata</taxon>
        <taxon>Vertebrata</taxon>
        <taxon>Euteleostomi</taxon>
        <taxon>Actinopterygii</taxon>
        <taxon>Neopterygii</taxon>
        <taxon>Teleostei</taxon>
        <taxon>Clupei</taxon>
        <taxon>Clupeiformes</taxon>
        <taxon>Clupeoidei</taxon>
        <taxon>Clupeidae</taxon>
        <taxon>Alosa</taxon>
    </lineage>
</organism>
<name>A0AAV6G621_9TELE</name>
<evidence type="ECO:0000256" key="7">
    <source>
        <dbReference type="ARBA" id="ARBA00023180"/>
    </source>
</evidence>
<feature type="chain" id="PRO_5043865436" evidence="9">
    <location>
        <begin position="21"/>
        <end position="333"/>
    </location>
</feature>
<dbReference type="InterPro" id="IPR013980">
    <property type="entry name" value="MANSC_dom"/>
</dbReference>
<dbReference type="PROSITE" id="PS00280">
    <property type="entry name" value="BPTI_KUNITZ_1"/>
    <property type="match status" value="1"/>
</dbReference>
<dbReference type="PROSITE" id="PS50279">
    <property type="entry name" value="BPTI_KUNITZ_2"/>
    <property type="match status" value="2"/>
</dbReference>
<evidence type="ECO:0000256" key="8">
    <source>
        <dbReference type="SAM" id="Phobius"/>
    </source>
</evidence>
<keyword evidence="13" id="KW-1185">Reference proteome</keyword>
<feature type="signal peptide" evidence="9">
    <location>
        <begin position="1"/>
        <end position="20"/>
    </location>
</feature>
<evidence type="ECO:0000256" key="9">
    <source>
        <dbReference type="SAM" id="SignalP"/>
    </source>
</evidence>
<feature type="transmembrane region" description="Helical" evidence="8">
    <location>
        <begin position="277"/>
        <end position="299"/>
    </location>
</feature>
<dbReference type="Pfam" id="PF07502">
    <property type="entry name" value="MANEC"/>
    <property type="match status" value="1"/>
</dbReference>
<sequence length="333" mass="36690">MAHFWITIGVYLSICYICSGYAREEACKWNLNAELGLDPQSFDDGASYIAHLPNISDSIGCQSACCRRGDCQLAILGTPADGTAECFLVSCVNDGKDVCVLRPSSQFQVFRKMSVSPAQPTEGYARLHTCTECCTSPQLVGPCKAAHLRFYYDINTRSCKSFIYGGCQGNSNNFVSQEECESTCGGVIAKDIPNPKKSVDIKPKDPADHCLIPSDPGRCRAAFPMFYYDSKTRSCRQFIYGGCGGNANRFTSEEYCMKTCQGQEGHFQERGSTRDRWTPAFFLVATVAVISALLLAGLISMSVRKFKLTHLSPLDDKEDLLPEEELPSYMDTA</sequence>
<evidence type="ECO:0000256" key="1">
    <source>
        <dbReference type="ARBA" id="ARBA00004370"/>
    </source>
</evidence>
<protein>
    <submittedName>
        <fullName evidence="12">Uncharacterized protein</fullName>
    </submittedName>
</protein>
<feature type="domain" description="MANSC" evidence="11">
    <location>
        <begin position="30"/>
        <end position="110"/>
    </location>
</feature>
<feature type="domain" description="BPTI/Kunitz inhibitor" evidence="10">
    <location>
        <begin position="210"/>
        <end position="260"/>
    </location>
</feature>
<evidence type="ECO:0000256" key="6">
    <source>
        <dbReference type="ARBA" id="ARBA00023157"/>
    </source>
</evidence>
<evidence type="ECO:0000256" key="4">
    <source>
        <dbReference type="ARBA" id="ARBA00022900"/>
    </source>
</evidence>
<keyword evidence="7" id="KW-0325">Glycoprotein</keyword>
<dbReference type="Pfam" id="PF00014">
    <property type="entry name" value="Kunitz_BPTI"/>
    <property type="match status" value="2"/>
</dbReference>
<dbReference type="GO" id="GO:0016020">
    <property type="term" value="C:membrane"/>
    <property type="evidence" value="ECO:0007669"/>
    <property type="project" value="UniProtKB-SubCell"/>
</dbReference>
<dbReference type="PANTHER" id="PTHR47247">
    <property type="entry name" value="KUNITZ-TYPE PROTEASE INHIBITOR 2"/>
    <property type="match status" value="1"/>
</dbReference>
<evidence type="ECO:0000313" key="12">
    <source>
        <dbReference type="EMBL" id="KAG5268932.1"/>
    </source>
</evidence>
<dbReference type="EMBL" id="JADWDJ010000015">
    <property type="protein sequence ID" value="KAG5268932.1"/>
    <property type="molecule type" value="Genomic_DNA"/>
</dbReference>
<dbReference type="CDD" id="cd00109">
    <property type="entry name" value="Kunitz-type"/>
    <property type="match status" value="2"/>
</dbReference>
<dbReference type="FunFam" id="4.10.410.10:FF:000004">
    <property type="entry name" value="Tissue factor pathway inhibitor"/>
    <property type="match status" value="2"/>
</dbReference>
<proteinExistence type="predicted"/>
<dbReference type="InterPro" id="IPR020901">
    <property type="entry name" value="Prtase_inh_Kunz-CS"/>
</dbReference>
<dbReference type="InterPro" id="IPR002223">
    <property type="entry name" value="Kunitz_BPTI"/>
</dbReference>
<keyword evidence="5 8" id="KW-0472">Membrane</keyword>
<evidence type="ECO:0000259" key="11">
    <source>
        <dbReference type="PROSITE" id="PS50986"/>
    </source>
</evidence>
<keyword evidence="8" id="KW-0812">Transmembrane</keyword>
<dbReference type="InterPro" id="IPR011106">
    <property type="entry name" value="MANSC_N"/>
</dbReference>
<keyword evidence="8" id="KW-1133">Transmembrane helix</keyword>
<keyword evidence="4" id="KW-0722">Serine protease inhibitor</keyword>
<gene>
    <name evidence="12" type="ORF">AALO_G00196460</name>
</gene>
<dbReference type="PANTHER" id="PTHR47247:SF1">
    <property type="entry name" value="KUNITZ-TYPE PROTEASE INHIBITOR 2"/>
    <property type="match status" value="1"/>
</dbReference>
<comment type="subcellular location">
    <subcellularLocation>
        <location evidence="1">Membrane</location>
    </subcellularLocation>
</comment>
<accession>A0AAV6G621</accession>
<evidence type="ECO:0000256" key="3">
    <source>
        <dbReference type="ARBA" id="ARBA00022729"/>
    </source>
</evidence>
<evidence type="ECO:0000256" key="2">
    <source>
        <dbReference type="ARBA" id="ARBA00022690"/>
    </source>
</evidence>
<evidence type="ECO:0000259" key="10">
    <source>
        <dbReference type="PROSITE" id="PS50279"/>
    </source>
</evidence>
<comment type="caution">
    <text evidence="12">The sequence shown here is derived from an EMBL/GenBank/DDBJ whole genome shotgun (WGS) entry which is preliminary data.</text>
</comment>
<reference evidence="12" key="1">
    <citation type="submission" date="2020-10" db="EMBL/GenBank/DDBJ databases">
        <title>Chromosome-scale genome assembly of the Allis shad, Alosa alosa.</title>
        <authorList>
            <person name="Margot Z."/>
            <person name="Christophe K."/>
            <person name="Cabau C."/>
            <person name="Louis A."/>
            <person name="Berthelot C."/>
            <person name="Parey E."/>
            <person name="Roest Crollius H."/>
            <person name="Montfort J."/>
            <person name="Robinson-Rechavi M."/>
            <person name="Bucao C."/>
            <person name="Bouchez O."/>
            <person name="Gislard M."/>
            <person name="Lluch J."/>
            <person name="Milhes M."/>
            <person name="Lampietro C."/>
            <person name="Lopez Roques C."/>
            <person name="Donnadieu C."/>
            <person name="Braasch I."/>
            <person name="Desvignes T."/>
            <person name="Postlethwait J."/>
            <person name="Bobe J."/>
            <person name="Guiguen Y."/>
        </authorList>
    </citation>
    <scope>NUCLEOTIDE SEQUENCE</scope>
    <source>
        <strain evidence="12">M-15738</strain>
        <tissue evidence="12">Blood</tissue>
    </source>
</reference>
<dbReference type="Gene3D" id="4.10.410.10">
    <property type="entry name" value="Pancreatic trypsin inhibitor Kunitz domain"/>
    <property type="match status" value="2"/>
</dbReference>
<dbReference type="SUPFAM" id="SSF57362">
    <property type="entry name" value="BPTI-like"/>
    <property type="match status" value="2"/>
</dbReference>
<dbReference type="InterPro" id="IPR036880">
    <property type="entry name" value="Kunitz_BPTI_sf"/>
</dbReference>
<keyword evidence="3 9" id="KW-0732">Signal</keyword>
<evidence type="ECO:0000256" key="5">
    <source>
        <dbReference type="ARBA" id="ARBA00023136"/>
    </source>
</evidence>
<dbReference type="AlphaFoldDB" id="A0AAV6G621"/>
<dbReference type="SMART" id="SM00131">
    <property type="entry name" value="KU"/>
    <property type="match status" value="2"/>
</dbReference>
<dbReference type="PROSITE" id="PS50986">
    <property type="entry name" value="MANSC"/>
    <property type="match status" value="1"/>
</dbReference>
<dbReference type="Proteomes" id="UP000823561">
    <property type="component" value="Chromosome 15"/>
</dbReference>
<keyword evidence="2" id="KW-0646">Protease inhibitor</keyword>
<keyword evidence="6" id="KW-1015">Disulfide bond</keyword>
<evidence type="ECO:0000313" key="13">
    <source>
        <dbReference type="Proteomes" id="UP000823561"/>
    </source>
</evidence>
<dbReference type="GO" id="GO:0004867">
    <property type="term" value="F:serine-type endopeptidase inhibitor activity"/>
    <property type="evidence" value="ECO:0007669"/>
    <property type="project" value="UniProtKB-KW"/>
</dbReference>
<dbReference type="SMART" id="SM00765">
    <property type="entry name" value="MANEC"/>
    <property type="match status" value="1"/>
</dbReference>
<feature type="domain" description="BPTI/Kunitz inhibitor" evidence="10">
    <location>
        <begin position="134"/>
        <end position="184"/>
    </location>
</feature>
<dbReference type="PRINTS" id="PR00759">
    <property type="entry name" value="BASICPTASE"/>
</dbReference>